<evidence type="ECO:0000313" key="3">
    <source>
        <dbReference type="Proteomes" id="UP000664521"/>
    </source>
</evidence>
<gene>
    <name evidence="2" type="ORF">HETSPECPRED_008556</name>
</gene>
<protein>
    <submittedName>
        <fullName evidence="2">Uncharacterized protein</fullName>
    </submittedName>
</protein>
<comment type="caution">
    <text evidence="2">The sequence shown here is derived from an EMBL/GenBank/DDBJ whole genome shotgun (WGS) entry which is preliminary data.</text>
</comment>
<keyword evidence="1" id="KW-0472">Membrane</keyword>
<keyword evidence="3" id="KW-1185">Reference proteome</keyword>
<reference evidence="2" key="1">
    <citation type="submission" date="2021-03" db="EMBL/GenBank/DDBJ databases">
        <authorList>
            <person name="Tagirdzhanova G."/>
        </authorList>
    </citation>
    <scope>NUCLEOTIDE SEQUENCE</scope>
</reference>
<dbReference type="EMBL" id="CAJPDS010000066">
    <property type="protein sequence ID" value="CAF9933166.1"/>
    <property type="molecule type" value="Genomic_DNA"/>
</dbReference>
<dbReference type="AlphaFoldDB" id="A0A8H3FYT9"/>
<feature type="transmembrane region" description="Helical" evidence="1">
    <location>
        <begin position="164"/>
        <end position="182"/>
    </location>
</feature>
<sequence length="212" mass="23427">MSLPAELRPGLPTTRNFIWAIVERDFSGLSRLMPVRLSSRDDGERAFRRIRDRLAVVRSHSCICRMLAAICTARTASTATITYATKDEHYRHDPTMLRVFLEHEDHNTFLTQALDDPSVLRGDVSSLEAYQQLLIRPTSTAEALVGQRALVISQVLDKTKIARLLVLLLVVSPALGVFVGIRSHRADVGAAVSAGVFALAAVLQGLAAWFRH</sequence>
<accession>A0A8H3FYT9</accession>
<evidence type="ECO:0000256" key="1">
    <source>
        <dbReference type="SAM" id="Phobius"/>
    </source>
</evidence>
<feature type="transmembrane region" description="Helical" evidence="1">
    <location>
        <begin position="188"/>
        <end position="210"/>
    </location>
</feature>
<name>A0A8H3FYT9_9LECA</name>
<keyword evidence="1" id="KW-0812">Transmembrane</keyword>
<proteinExistence type="predicted"/>
<evidence type="ECO:0000313" key="2">
    <source>
        <dbReference type="EMBL" id="CAF9933166.1"/>
    </source>
</evidence>
<dbReference type="Proteomes" id="UP000664521">
    <property type="component" value="Unassembled WGS sequence"/>
</dbReference>
<organism evidence="2 3">
    <name type="scientific">Heterodermia speciosa</name>
    <dbReference type="NCBI Taxonomy" id="116794"/>
    <lineage>
        <taxon>Eukaryota</taxon>
        <taxon>Fungi</taxon>
        <taxon>Dikarya</taxon>
        <taxon>Ascomycota</taxon>
        <taxon>Pezizomycotina</taxon>
        <taxon>Lecanoromycetes</taxon>
        <taxon>OSLEUM clade</taxon>
        <taxon>Lecanoromycetidae</taxon>
        <taxon>Caliciales</taxon>
        <taxon>Physciaceae</taxon>
        <taxon>Heterodermia</taxon>
    </lineage>
</organism>
<keyword evidence="1" id="KW-1133">Transmembrane helix</keyword>